<feature type="domain" description="NlpC/P60" evidence="5">
    <location>
        <begin position="1"/>
        <end position="144"/>
    </location>
</feature>
<evidence type="ECO:0000256" key="4">
    <source>
        <dbReference type="ARBA" id="ARBA00022807"/>
    </source>
</evidence>
<evidence type="ECO:0000259" key="5">
    <source>
        <dbReference type="PROSITE" id="PS51935"/>
    </source>
</evidence>
<dbReference type="NCBIfam" id="TIGR02219">
    <property type="entry name" value="phage_NlpC_fam"/>
    <property type="match status" value="1"/>
</dbReference>
<dbReference type="AlphaFoldDB" id="A0A3A1WMS5"/>
<dbReference type="GO" id="GO:0008234">
    <property type="term" value="F:cysteine-type peptidase activity"/>
    <property type="evidence" value="ECO:0007669"/>
    <property type="project" value="UniProtKB-KW"/>
</dbReference>
<dbReference type="GO" id="GO:0006508">
    <property type="term" value="P:proteolysis"/>
    <property type="evidence" value="ECO:0007669"/>
    <property type="project" value="UniProtKB-KW"/>
</dbReference>
<keyword evidence="3" id="KW-0378">Hydrolase</keyword>
<dbReference type="Gene3D" id="3.90.1720.10">
    <property type="entry name" value="endopeptidase domain like (from Nostoc punctiforme)"/>
    <property type="match status" value="1"/>
</dbReference>
<proteinExistence type="inferred from homology"/>
<name>A0A3A1WMS5_9HYPH</name>
<comment type="similarity">
    <text evidence="1">Belongs to the peptidase C40 family.</text>
</comment>
<dbReference type="SUPFAM" id="SSF54001">
    <property type="entry name" value="Cysteine proteinases"/>
    <property type="match status" value="1"/>
</dbReference>
<organism evidence="6 7">
    <name type="scientific">Aureimonas flava</name>
    <dbReference type="NCBI Taxonomy" id="2320271"/>
    <lineage>
        <taxon>Bacteria</taxon>
        <taxon>Pseudomonadati</taxon>
        <taxon>Pseudomonadota</taxon>
        <taxon>Alphaproteobacteria</taxon>
        <taxon>Hyphomicrobiales</taxon>
        <taxon>Aurantimonadaceae</taxon>
        <taxon>Aureimonas</taxon>
    </lineage>
</organism>
<dbReference type="RefSeq" id="WP_119539447.1">
    <property type="nucleotide sequence ID" value="NZ_QYRN01000004.1"/>
</dbReference>
<evidence type="ECO:0000256" key="3">
    <source>
        <dbReference type="ARBA" id="ARBA00022801"/>
    </source>
</evidence>
<sequence>MSAREQALAAARSFLGTPYRHQGSRRGVGCDCLGLVRGVWRELFGREPEAPVPYTPDWAESGAGDPLMAAARHHFQAIPVGDGRPGDLVLFRWRDTGPARHCGILDEPDTAGPRLIHAYEGASVVSSPLTPGWAGRIAGTFRFPDEA</sequence>
<dbReference type="Proteomes" id="UP000265750">
    <property type="component" value="Unassembled WGS sequence"/>
</dbReference>
<evidence type="ECO:0000256" key="1">
    <source>
        <dbReference type="ARBA" id="ARBA00007074"/>
    </source>
</evidence>
<dbReference type="InterPro" id="IPR038765">
    <property type="entry name" value="Papain-like_cys_pep_sf"/>
</dbReference>
<keyword evidence="2" id="KW-0645">Protease</keyword>
<evidence type="ECO:0000313" key="6">
    <source>
        <dbReference type="EMBL" id="RIY01297.1"/>
    </source>
</evidence>
<dbReference type="InterPro" id="IPR011929">
    <property type="entry name" value="Phage_pept_NlpC/P60"/>
</dbReference>
<keyword evidence="4" id="KW-0788">Thiol protease</keyword>
<evidence type="ECO:0000256" key="2">
    <source>
        <dbReference type="ARBA" id="ARBA00022670"/>
    </source>
</evidence>
<keyword evidence="7" id="KW-1185">Reference proteome</keyword>
<dbReference type="PROSITE" id="PS51935">
    <property type="entry name" value="NLPC_P60"/>
    <property type="match status" value="1"/>
</dbReference>
<dbReference type="OrthoDB" id="6058745at2"/>
<protein>
    <submittedName>
        <fullName evidence="6">Peptidase P60</fullName>
    </submittedName>
</protein>
<reference evidence="7" key="1">
    <citation type="submission" date="2018-09" db="EMBL/GenBank/DDBJ databases">
        <authorList>
            <person name="Tuo L."/>
        </authorList>
    </citation>
    <scope>NUCLEOTIDE SEQUENCE [LARGE SCALE GENOMIC DNA]</scope>
    <source>
        <strain evidence="7">M2BS4Y-1</strain>
    </source>
</reference>
<gene>
    <name evidence="6" type="ORF">D3218_07970</name>
</gene>
<accession>A0A3A1WMS5</accession>
<comment type="caution">
    <text evidence="6">The sequence shown here is derived from an EMBL/GenBank/DDBJ whole genome shotgun (WGS) entry which is preliminary data.</text>
</comment>
<dbReference type="Pfam" id="PF00877">
    <property type="entry name" value="NLPC_P60"/>
    <property type="match status" value="1"/>
</dbReference>
<dbReference type="EMBL" id="QYRN01000004">
    <property type="protein sequence ID" value="RIY01297.1"/>
    <property type="molecule type" value="Genomic_DNA"/>
</dbReference>
<evidence type="ECO:0000313" key="7">
    <source>
        <dbReference type="Proteomes" id="UP000265750"/>
    </source>
</evidence>
<dbReference type="InterPro" id="IPR000064">
    <property type="entry name" value="NLP_P60_dom"/>
</dbReference>